<dbReference type="EMBL" id="CABPRJ010000476">
    <property type="protein sequence ID" value="VVC27633.1"/>
    <property type="molecule type" value="Genomic_DNA"/>
</dbReference>
<keyword evidence="2" id="KW-1185">Reference proteome</keyword>
<evidence type="ECO:0000313" key="2">
    <source>
        <dbReference type="Proteomes" id="UP000325440"/>
    </source>
</evidence>
<organism evidence="1 2">
    <name type="scientific">Cinara cedri</name>
    <dbReference type="NCBI Taxonomy" id="506608"/>
    <lineage>
        <taxon>Eukaryota</taxon>
        <taxon>Metazoa</taxon>
        <taxon>Ecdysozoa</taxon>
        <taxon>Arthropoda</taxon>
        <taxon>Hexapoda</taxon>
        <taxon>Insecta</taxon>
        <taxon>Pterygota</taxon>
        <taxon>Neoptera</taxon>
        <taxon>Paraneoptera</taxon>
        <taxon>Hemiptera</taxon>
        <taxon>Sternorrhyncha</taxon>
        <taxon>Aphidomorpha</taxon>
        <taxon>Aphidoidea</taxon>
        <taxon>Aphididae</taxon>
        <taxon>Lachninae</taxon>
        <taxon>Cinara</taxon>
    </lineage>
</organism>
<keyword evidence="1" id="KW-0695">RNA-directed DNA polymerase</keyword>
<dbReference type="GO" id="GO:0003964">
    <property type="term" value="F:RNA-directed DNA polymerase activity"/>
    <property type="evidence" value="ECO:0007669"/>
    <property type="project" value="UniProtKB-KW"/>
</dbReference>
<gene>
    <name evidence="1" type="ORF">CINCED_3A008005</name>
</gene>
<keyword evidence="1" id="KW-0548">Nucleotidyltransferase</keyword>
<protein>
    <submittedName>
        <fullName evidence="1">Reverse transcriptase domain</fullName>
    </submittedName>
</protein>
<name>A0A5E4M8G4_9HEMI</name>
<dbReference type="OrthoDB" id="6627741at2759"/>
<sequence>MCKVLSGLILNRIKPYAKDIVGDYQYSFIIMWDHTFTVKQLVEKHYEFDKDLNMLFIEHKQAYHLGNSVVQWNALIIFRIPAKTLRMIKLCMDKTSCKVRFNQHLADEFEVKIRIRQGNSIFPVFFNEALETVIRKTQNKYRGLHLEDNEKQYGILAYTDDNRIRLSISKNQYRGY</sequence>
<reference evidence="1 2" key="1">
    <citation type="submission" date="2019-08" db="EMBL/GenBank/DDBJ databases">
        <authorList>
            <person name="Alioto T."/>
            <person name="Alioto T."/>
            <person name="Gomez Garrido J."/>
        </authorList>
    </citation>
    <scope>NUCLEOTIDE SEQUENCE [LARGE SCALE GENOMIC DNA]</scope>
</reference>
<dbReference type="Proteomes" id="UP000325440">
    <property type="component" value="Unassembled WGS sequence"/>
</dbReference>
<evidence type="ECO:0000313" key="1">
    <source>
        <dbReference type="EMBL" id="VVC27633.1"/>
    </source>
</evidence>
<proteinExistence type="predicted"/>
<accession>A0A5E4M8G4</accession>
<keyword evidence="1" id="KW-0808">Transferase</keyword>
<dbReference type="AlphaFoldDB" id="A0A5E4M8G4"/>